<evidence type="ECO:0000313" key="3">
    <source>
        <dbReference type="Proteomes" id="UP000179860"/>
    </source>
</evidence>
<sequence length="108" mass="11843">MKLIDWAVTLVIVLMAIAFFCARRPPTWPHNDRARHMTGTRLLMQAACALWAALLILSRGLLAVEGVAGVRPTPIESLAGIAVLLACSCYWSVRGSRLLRPRQIFAGC</sequence>
<organism evidence="2 3">
    <name type="scientific">Paraburkholderia sprentiae WSM5005</name>
    <dbReference type="NCBI Taxonomy" id="754502"/>
    <lineage>
        <taxon>Bacteria</taxon>
        <taxon>Pseudomonadati</taxon>
        <taxon>Pseudomonadota</taxon>
        <taxon>Betaproteobacteria</taxon>
        <taxon>Burkholderiales</taxon>
        <taxon>Burkholderiaceae</taxon>
        <taxon>Paraburkholderia</taxon>
    </lineage>
</organism>
<feature type="transmembrane region" description="Helical" evidence="1">
    <location>
        <begin position="42"/>
        <end position="62"/>
    </location>
</feature>
<reference evidence="2" key="2">
    <citation type="submission" date="2021-06" db="EMBL/GenBank/DDBJ databases">
        <authorList>
            <person name="Rogers T.H."/>
            <person name="Ramsay J.P."/>
            <person name="Wang P."/>
            <person name="Terpolilli J."/>
        </authorList>
    </citation>
    <scope>NUCLEOTIDE SEQUENCE</scope>
    <source>
        <strain evidence="2">WSM5005</strain>
    </source>
</reference>
<reference evidence="2" key="1">
    <citation type="submission" date="2016-09" db="EMBL/GenBank/DDBJ databases">
        <title>The Complete Genome of Burkholderia sprentiae wsm5005.</title>
        <authorList>
            <person name="De Meyer S."/>
            <person name="Wang P."/>
            <person name="Terpolilli J."/>
        </authorList>
    </citation>
    <scope>NUCLEOTIDE SEQUENCE [LARGE SCALE GENOMIC DNA]</scope>
    <source>
        <strain evidence="2">WSM5005</strain>
    </source>
</reference>
<keyword evidence="1" id="KW-0812">Transmembrane</keyword>
<evidence type="ECO:0000256" key="1">
    <source>
        <dbReference type="SAM" id="Phobius"/>
    </source>
</evidence>
<keyword evidence="3" id="KW-1185">Reference proteome</keyword>
<name>A0A1I9YFS8_9BURK</name>
<keyword evidence="1" id="KW-0472">Membrane</keyword>
<accession>A0A1I9YFS8</accession>
<feature type="transmembrane region" description="Helical" evidence="1">
    <location>
        <begin position="6"/>
        <end position="22"/>
    </location>
</feature>
<proteinExistence type="predicted"/>
<gene>
    <name evidence="2" type="ORF">BJG93_06995</name>
</gene>
<dbReference type="Proteomes" id="UP000179860">
    <property type="component" value="Chromosome 1"/>
</dbReference>
<evidence type="ECO:0008006" key="4">
    <source>
        <dbReference type="Google" id="ProtNLM"/>
    </source>
</evidence>
<feature type="transmembrane region" description="Helical" evidence="1">
    <location>
        <begin position="74"/>
        <end position="93"/>
    </location>
</feature>
<evidence type="ECO:0000313" key="2">
    <source>
        <dbReference type="EMBL" id="APA85161.1"/>
    </source>
</evidence>
<keyword evidence="1" id="KW-1133">Transmembrane helix</keyword>
<dbReference type="EMBL" id="CP017561">
    <property type="protein sequence ID" value="APA85161.1"/>
    <property type="molecule type" value="Genomic_DNA"/>
</dbReference>
<dbReference type="OrthoDB" id="9107680at2"/>
<dbReference type="RefSeq" id="WP_027197372.1">
    <property type="nucleotide sequence ID" value="NZ_CP017561.2"/>
</dbReference>
<dbReference type="KEGG" id="pspw:BJG93_06995"/>
<dbReference type="AlphaFoldDB" id="A0A1I9YFS8"/>
<protein>
    <recommendedName>
        <fullName evidence="4">DUF3325 domain-containing protein</fullName>
    </recommendedName>
</protein>